<proteinExistence type="predicted"/>
<evidence type="ECO:0000313" key="3">
    <source>
        <dbReference type="Proteomes" id="UP001164746"/>
    </source>
</evidence>
<evidence type="ECO:0000313" key="2">
    <source>
        <dbReference type="EMBL" id="WAQ99612.1"/>
    </source>
</evidence>
<name>A0ABY7DPJ6_MYAAR</name>
<accession>A0ABY7DPJ6</accession>
<organism evidence="2 3">
    <name type="scientific">Mya arenaria</name>
    <name type="common">Soft-shell clam</name>
    <dbReference type="NCBI Taxonomy" id="6604"/>
    <lineage>
        <taxon>Eukaryota</taxon>
        <taxon>Metazoa</taxon>
        <taxon>Spiralia</taxon>
        <taxon>Lophotrochozoa</taxon>
        <taxon>Mollusca</taxon>
        <taxon>Bivalvia</taxon>
        <taxon>Autobranchia</taxon>
        <taxon>Heteroconchia</taxon>
        <taxon>Euheterodonta</taxon>
        <taxon>Imparidentia</taxon>
        <taxon>Neoheterodontei</taxon>
        <taxon>Myida</taxon>
        <taxon>Myoidea</taxon>
        <taxon>Myidae</taxon>
        <taxon>Mya</taxon>
    </lineage>
</organism>
<feature type="transmembrane region" description="Helical" evidence="1">
    <location>
        <begin position="68"/>
        <end position="89"/>
    </location>
</feature>
<feature type="transmembrane region" description="Helical" evidence="1">
    <location>
        <begin position="231"/>
        <end position="253"/>
    </location>
</feature>
<keyword evidence="1" id="KW-1133">Transmembrane helix</keyword>
<keyword evidence="1" id="KW-0472">Membrane</keyword>
<sequence>MSPTQVHGNEALVTFLARRVPDLVANDVIIHDCCLRNKRRYTKRKCNRYTRLIFKSMEFTERLGNCPFASLIASIIVFVGVGLFCGGLYRALTIIIKSVMQELLEVLQIVFIVIACVMGLFAILLLIFAFLATGATRKNVYSGASCIMGGRISAAFFMFISYLLNLVWLVISAVCVIPIVGYLMVHSICATEVYSIYRNQSYPLGITPPGREQLCGHTELRRFCDKIEESGPMFCVALVGSVLICLGMLHFMISLAANYTRIRISKELTDYRDAVDMEELELHSAVDKGSSQY</sequence>
<feature type="transmembrane region" description="Helical" evidence="1">
    <location>
        <begin position="140"/>
        <end position="160"/>
    </location>
</feature>
<dbReference type="PANTHER" id="PTHR11683:SF12">
    <property type="entry name" value="M6, ISOFORM F"/>
    <property type="match status" value="1"/>
</dbReference>
<keyword evidence="3" id="KW-1185">Reference proteome</keyword>
<feature type="transmembrane region" description="Helical" evidence="1">
    <location>
        <begin position="109"/>
        <end position="133"/>
    </location>
</feature>
<dbReference type="EMBL" id="CP111014">
    <property type="protein sequence ID" value="WAQ99612.1"/>
    <property type="molecule type" value="Genomic_DNA"/>
</dbReference>
<keyword evidence="1" id="KW-0812">Transmembrane</keyword>
<dbReference type="InterPro" id="IPR001614">
    <property type="entry name" value="Myelin_PLP"/>
</dbReference>
<protein>
    <submittedName>
        <fullName evidence="2">GPM6A-like protein</fullName>
    </submittedName>
</protein>
<dbReference type="Pfam" id="PF01275">
    <property type="entry name" value="Myelin_PLP"/>
    <property type="match status" value="1"/>
</dbReference>
<evidence type="ECO:0000256" key="1">
    <source>
        <dbReference type="SAM" id="Phobius"/>
    </source>
</evidence>
<dbReference type="PANTHER" id="PTHR11683">
    <property type="entry name" value="MYELIN PROTEOLIPID"/>
    <property type="match status" value="1"/>
</dbReference>
<gene>
    <name evidence="2" type="ORF">MAR_023985</name>
</gene>
<feature type="transmembrane region" description="Helical" evidence="1">
    <location>
        <begin position="166"/>
        <end position="185"/>
    </location>
</feature>
<reference evidence="2" key="1">
    <citation type="submission" date="2022-11" db="EMBL/GenBank/DDBJ databases">
        <title>Centuries of genome instability and evolution in soft-shell clam transmissible cancer (bioRxiv).</title>
        <authorList>
            <person name="Hart S.F.M."/>
            <person name="Yonemitsu M.A."/>
            <person name="Giersch R.M."/>
            <person name="Beal B.F."/>
            <person name="Arriagada G."/>
            <person name="Davis B.W."/>
            <person name="Ostrander E.A."/>
            <person name="Goff S.P."/>
            <person name="Metzger M.J."/>
        </authorList>
    </citation>
    <scope>NUCLEOTIDE SEQUENCE</scope>
    <source>
        <strain evidence="2">MELC-2E11</strain>
        <tissue evidence="2">Siphon/mantle</tissue>
    </source>
</reference>
<dbReference type="Proteomes" id="UP001164746">
    <property type="component" value="Chromosome 3"/>
</dbReference>